<evidence type="ECO:0000256" key="1">
    <source>
        <dbReference type="ARBA" id="ARBA00009437"/>
    </source>
</evidence>
<dbReference type="PANTHER" id="PTHR30118">
    <property type="entry name" value="HTH-TYPE TRANSCRIPTIONAL REGULATOR LEUO-RELATED"/>
    <property type="match status" value="1"/>
</dbReference>
<comment type="caution">
    <text evidence="6">The sequence shown here is derived from an EMBL/GenBank/DDBJ whole genome shotgun (WGS) entry which is preliminary data.</text>
</comment>
<dbReference type="PRINTS" id="PR00039">
    <property type="entry name" value="HTHLYSR"/>
</dbReference>
<dbReference type="PROSITE" id="PS50931">
    <property type="entry name" value="HTH_LYSR"/>
    <property type="match status" value="1"/>
</dbReference>
<proteinExistence type="inferred from homology"/>
<dbReference type="SUPFAM" id="SSF46785">
    <property type="entry name" value="Winged helix' DNA-binding domain"/>
    <property type="match status" value="1"/>
</dbReference>
<dbReference type="GO" id="GO:0003677">
    <property type="term" value="F:DNA binding"/>
    <property type="evidence" value="ECO:0007669"/>
    <property type="project" value="UniProtKB-KW"/>
</dbReference>
<dbReference type="CDD" id="cd08417">
    <property type="entry name" value="PBP2_Nitroaromatics_like"/>
    <property type="match status" value="1"/>
</dbReference>
<dbReference type="InterPro" id="IPR050389">
    <property type="entry name" value="LysR-type_TF"/>
</dbReference>
<evidence type="ECO:0000313" key="7">
    <source>
        <dbReference type="Proteomes" id="UP001549184"/>
    </source>
</evidence>
<keyword evidence="3 6" id="KW-0238">DNA-binding</keyword>
<dbReference type="EMBL" id="JBEPMU010000002">
    <property type="protein sequence ID" value="MET3651867.1"/>
    <property type="molecule type" value="Genomic_DNA"/>
</dbReference>
<dbReference type="Gene3D" id="1.10.10.10">
    <property type="entry name" value="Winged helix-like DNA-binding domain superfamily/Winged helix DNA-binding domain"/>
    <property type="match status" value="1"/>
</dbReference>
<dbReference type="PANTHER" id="PTHR30118:SF15">
    <property type="entry name" value="TRANSCRIPTIONAL REGULATORY PROTEIN"/>
    <property type="match status" value="1"/>
</dbReference>
<dbReference type="SUPFAM" id="SSF53850">
    <property type="entry name" value="Periplasmic binding protein-like II"/>
    <property type="match status" value="1"/>
</dbReference>
<protein>
    <submittedName>
        <fullName evidence="6">DNA-binding transcriptional LysR family regulator</fullName>
    </submittedName>
</protein>
<dbReference type="Pfam" id="PF03466">
    <property type="entry name" value="LysR_substrate"/>
    <property type="match status" value="1"/>
</dbReference>
<comment type="similarity">
    <text evidence="1">Belongs to the LysR transcriptional regulatory family.</text>
</comment>
<evidence type="ECO:0000256" key="3">
    <source>
        <dbReference type="ARBA" id="ARBA00023125"/>
    </source>
</evidence>
<dbReference type="InterPro" id="IPR036390">
    <property type="entry name" value="WH_DNA-bd_sf"/>
</dbReference>
<evidence type="ECO:0000313" key="6">
    <source>
        <dbReference type="EMBL" id="MET3651867.1"/>
    </source>
</evidence>
<keyword evidence="2" id="KW-0805">Transcription regulation</keyword>
<dbReference type="InterPro" id="IPR037402">
    <property type="entry name" value="YidZ_PBP2"/>
</dbReference>
<dbReference type="InterPro" id="IPR036388">
    <property type="entry name" value="WH-like_DNA-bd_sf"/>
</dbReference>
<gene>
    <name evidence="6" type="ORF">ABIC75_001589</name>
</gene>
<evidence type="ECO:0000259" key="5">
    <source>
        <dbReference type="PROSITE" id="PS50931"/>
    </source>
</evidence>
<dbReference type="InterPro" id="IPR000847">
    <property type="entry name" value="LysR_HTH_N"/>
</dbReference>
<feature type="domain" description="HTH lysR-type" evidence="5">
    <location>
        <begin position="8"/>
        <end position="65"/>
    </location>
</feature>
<keyword evidence="7" id="KW-1185">Reference proteome</keyword>
<dbReference type="Pfam" id="PF00126">
    <property type="entry name" value="HTH_1"/>
    <property type="match status" value="1"/>
</dbReference>
<name>A0ABV2JSQ6_9GAMM</name>
<evidence type="ECO:0000256" key="4">
    <source>
        <dbReference type="ARBA" id="ARBA00023163"/>
    </source>
</evidence>
<dbReference type="Gene3D" id="3.40.190.10">
    <property type="entry name" value="Periplasmic binding protein-like II"/>
    <property type="match status" value="2"/>
</dbReference>
<dbReference type="RefSeq" id="WP_354013295.1">
    <property type="nucleotide sequence ID" value="NZ_JBEPMU010000002.1"/>
</dbReference>
<accession>A0ABV2JSQ6</accession>
<organism evidence="6 7">
    <name type="scientific">Dyella japonica</name>
    <dbReference type="NCBI Taxonomy" id="231455"/>
    <lineage>
        <taxon>Bacteria</taxon>
        <taxon>Pseudomonadati</taxon>
        <taxon>Pseudomonadota</taxon>
        <taxon>Gammaproteobacteria</taxon>
        <taxon>Lysobacterales</taxon>
        <taxon>Rhodanobacteraceae</taxon>
        <taxon>Dyella</taxon>
    </lineage>
</organism>
<sequence>MMERDSRIDLNLFRVLDAIYTQGGVSAAARVLHLTQPAVTHALRRLRDQLDDPLFVRQGNRLLPTDKVRAMMPAVQGHLKGLLASTHAQPTFDASRLQMEFVIGFRDILESIALPGLMASIGRDAPDVRVVSRRVAADEVERELGTGALDLAVDRPLRAGERISHRRLLDETLVVVMRRDHPLSRQLRRADYLAAQHVTVSPLGEQSALDALMGQNGMFREVRMVAQHYFSACQIAAASDLLLTVPKAYADHLAPLLPIAMQPLPVRIKAIPILAYWHDSKDNDQAHRWFRERLVKSITGAMQASPQ</sequence>
<dbReference type="Proteomes" id="UP001549184">
    <property type="component" value="Unassembled WGS sequence"/>
</dbReference>
<keyword evidence="4" id="KW-0804">Transcription</keyword>
<evidence type="ECO:0000256" key="2">
    <source>
        <dbReference type="ARBA" id="ARBA00023015"/>
    </source>
</evidence>
<dbReference type="InterPro" id="IPR005119">
    <property type="entry name" value="LysR_subst-bd"/>
</dbReference>
<reference evidence="6 7" key="1">
    <citation type="submission" date="2024-06" db="EMBL/GenBank/DDBJ databases">
        <title>Sorghum-associated microbial communities from plants grown in Nebraska, USA.</title>
        <authorList>
            <person name="Schachtman D."/>
        </authorList>
    </citation>
    <scope>NUCLEOTIDE SEQUENCE [LARGE SCALE GENOMIC DNA]</scope>
    <source>
        <strain evidence="6 7">1073</strain>
    </source>
</reference>